<evidence type="ECO:0000256" key="3">
    <source>
        <dbReference type="ARBA" id="ARBA00022692"/>
    </source>
</evidence>
<feature type="transmembrane region" description="Helical" evidence="6">
    <location>
        <begin position="304"/>
        <end position="322"/>
    </location>
</feature>
<protein>
    <submittedName>
        <fullName evidence="8">DASS family sodium-coupled anion symporter</fullName>
    </submittedName>
</protein>
<evidence type="ECO:0000313" key="9">
    <source>
        <dbReference type="Proteomes" id="UP001595692"/>
    </source>
</evidence>
<feature type="transmembrane region" description="Helical" evidence="6">
    <location>
        <begin position="390"/>
        <end position="415"/>
    </location>
</feature>
<dbReference type="NCBIfam" id="TIGR00785">
    <property type="entry name" value="dass"/>
    <property type="match status" value="1"/>
</dbReference>
<accession>A0ABV8CNN3</accession>
<dbReference type="InterPro" id="IPR004680">
    <property type="entry name" value="Cit_transptr-like_dom"/>
</dbReference>
<evidence type="ECO:0000256" key="2">
    <source>
        <dbReference type="ARBA" id="ARBA00022448"/>
    </source>
</evidence>
<feature type="transmembrane region" description="Helical" evidence="6">
    <location>
        <begin position="247"/>
        <end position="268"/>
    </location>
</feature>
<feature type="transmembrane region" description="Helical" evidence="6">
    <location>
        <begin position="118"/>
        <end position="136"/>
    </location>
</feature>
<evidence type="ECO:0000256" key="6">
    <source>
        <dbReference type="SAM" id="Phobius"/>
    </source>
</evidence>
<dbReference type="EMBL" id="JBHSAF010000008">
    <property type="protein sequence ID" value="MFC3913625.1"/>
    <property type="molecule type" value="Genomic_DNA"/>
</dbReference>
<evidence type="ECO:0000256" key="5">
    <source>
        <dbReference type="ARBA" id="ARBA00023136"/>
    </source>
</evidence>
<keyword evidence="3 6" id="KW-0812">Transmembrane</keyword>
<dbReference type="InterPro" id="IPR031312">
    <property type="entry name" value="Na/sul_symport_CS"/>
</dbReference>
<comment type="subcellular location">
    <subcellularLocation>
        <location evidence="1">Membrane</location>
        <topology evidence="1">Multi-pass membrane protein</topology>
    </subcellularLocation>
</comment>
<feature type="transmembrane region" description="Helical" evidence="6">
    <location>
        <begin position="38"/>
        <end position="69"/>
    </location>
</feature>
<reference evidence="9" key="1">
    <citation type="journal article" date="2019" name="Int. J. Syst. Evol. Microbiol.">
        <title>The Global Catalogue of Microorganisms (GCM) 10K type strain sequencing project: providing services to taxonomists for standard genome sequencing and annotation.</title>
        <authorList>
            <consortium name="The Broad Institute Genomics Platform"/>
            <consortium name="The Broad Institute Genome Sequencing Center for Infectious Disease"/>
            <person name="Wu L."/>
            <person name="Ma J."/>
        </authorList>
    </citation>
    <scope>NUCLEOTIDE SEQUENCE [LARGE SCALE GENOMIC DNA]</scope>
    <source>
        <strain evidence="9">CCUG 54939</strain>
    </source>
</reference>
<dbReference type="Proteomes" id="UP001595692">
    <property type="component" value="Unassembled WGS sequence"/>
</dbReference>
<feature type="transmembrane region" description="Helical" evidence="6">
    <location>
        <begin position="6"/>
        <end position="26"/>
    </location>
</feature>
<dbReference type="PANTHER" id="PTHR10283">
    <property type="entry name" value="SOLUTE CARRIER FAMILY 13 MEMBER"/>
    <property type="match status" value="1"/>
</dbReference>
<dbReference type="Pfam" id="PF03600">
    <property type="entry name" value="CitMHS"/>
    <property type="match status" value="1"/>
</dbReference>
<evidence type="ECO:0000259" key="7">
    <source>
        <dbReference type="Pfam" id="PF03600"/>
    </source>
</evidence>
<comment type="caution">
    <text evidence="8">The sequence shown here is derived from an EMBL/GenBank/DDBJ whole genome shotgun (WGS) entry which is preliminary data.</text>
</comment>
<feature type="transmembrane region" description="Helical" evidence="6">
    <location>
        <begin position="366"/>
        <end position="384"/>
    </location>
</feature>
<proteinExistence type="predicted"/>
<sequence>MASLSLRQTLWLCVAIGLWLVLPWWLPGTESLRAALTILLVVAVLWLSEAIHVTLTALLVPVLCAWHGLLPLPLALAHFANPVIFLFLGGFALAAALQAQELDRYLADGMLRLAAGQLRYAVWLLFAVSALLSMWISNTATVAIMLPLVLGLLAQAGATDARTTSFVLLGVAYSASIGGMGTLVGSPPNALAAAYSGVQFVGWLRFGLPVVLLLWPLMLLVLTLLLRPQLVVQLAPPVVGGWHWSRARLMTLLIFALTVAAWIGSAPLGKALHIADMDTWIALGALVLLGLSGNVSWRQIEQQTEWGVLLLFGGGLCLSAMLQRSGASAFLAAELLTLFAGWPHWATLLALTSFVVFLTELTSNTATTALMLPLFVPLAPALGLPPTAMAVLVALAASCAFMLPVATPPNALVYATGRVPQRDMLRAGLLLNLLCSLLLAGLLPWLAG</sequence>
<dbReference type="PANTHER" id="PTHR10283:SF82">
    <property type="entry name" value="SOLUTE CARRIER FAMILY 13 MEMBER 2"/>
    <property type="match status" value="1"/>
</dbReference>
<dbReference type="PROSITE" id="PS01271">
    <property type="entry name" value="NA_SULFATE"/>
    <property type="match status" value="1"/>
</dbReference>
<keyword evidence="9" id="KW-1185">Reference proteome</keyword>
<gene>
    <name evidence="8" type="ORF">ACFOSS_09110</name>
</gene>
<keyword evidence="5 6" id="KW-0472">Membrane</keyword>
<organism evidence="8 9">
    <name type="scientific">Pseudaeromonas sharmana</name>
    <dbReference type="NCBI Taxonomy" id="328412"/>
    <lineage>
        <taxon>Bacteria</taxon>
        <taxon>Pseudomonadati</taxon>
        <taxon>Pseudomonadota</taxon>
        <taxon>Gammaproteobacteria</taxon>
        <taxon>Aeromonadales</taxon>
        <taxon>Aeromonadaceae</taxon>
        <taxon>Pseudaeromonas</taxon>
    </lineage>
</organism>
<evidence type="ECO:0000313" key="8">
    <source>
        <dbReference type="EMBL" id="MFC3913625.1"/>
    </source>
</evidence>
<evidence type="ECO:0000256" key="1">
    <source>
        <dbReference type="ARBA" id="ARBA00004141"/>
    </source>
</evidence>
<keyword evidence="2" id="KW-0813">Transport</keyword>
<feature type="transmembrane region" description="Helical" evidence="6">
    <location>
        <begin position="75"/>
        <end position="97"/>
    </location>
</feature>
<dbReference type="InterPro" id="IPR001898">
    <property type="entry name" value="SLC13A/DASS"/>
</dbReference>
<dbReference type="RefSeq" id="WP_377152019.1">
    <property type="nucleotide sequence ID" value="NZ_JBHSAF010000008.1"/>
</dbReference>
<feature type="transmembrane region" description="Helical" evidence="6">
    <location>
        <begin position="342"/>
        <end position="359"/>
    </location>
</feature>
<keyword evidence="4 6" id="KW-1133">Transmembrane helix</keyword>
<feature type="transmembrane region" description="Helical" evidence="6">
    <location>
        <begin position="280"/>
        <end position="297"/>
    </location>
</feature>
<feature type="transmembrane region" description="Helical" evidence="6">
    <location>
        <begin position="166"/>
        <end position="186"/>
    </location>
</feature>
<name>A0ABV8CNN3_9GAMM</name>
<feature type="transmembrane region" description="Helical" evidence="6">
    <location>
        <begin position="206"/>
        <end position="226"/>
    </location>
</feature>
<feature type="domain" description="Citrate transporter-like" evidence="7">
    <location>
        <begin position="44"/>
        <end position="394"/>
    </location>
</feature>
<feature type="transmembrane region" description="Helical" evidence="6">
    <location>
        <begin position="427"/>
        <end position="447"/>
    </location>
</feature>
<evidence type="ECO:0000256" key="4">
    <source>
        <dbReference type="ARBA" id="ARBA00022989"/>
    </source>
</evidence>
<feature type="transmembrane region" description="Helical" evidence="6">
    <location>
        <begin position="142"/>
        <end position="159"/>
    </location>
</feature>